<feature type="compositionally biased region" description="Polar residues" evidence="4">
    <location>
        <begin position="302"/>
        <end position="311"/>
    </location>
</feature>
<protein>
    <recommendedName>
        <fullName evidence="5">HTH hxlR-type domain-containing protein</fullName>
    </recommendedName>
</protein>
<reference evidence="7" key="1">
    <citation type="journal article" date="2019" name="Int. J. Syst. Evol. Microbiol.">
        <title>The Global Catalogue of Microorganisms (GCM) 10K type strain sequencing project: providing services to taxonomists for standard genome sequencing and annotation.</title>
        <authorList>
            <consortium name="The Broad Institute Genomics Platform"/>
            <consortium name="The Broad Institute Genome Sequencing Center for Infectious Disease"/>
            <person name="Wu L."/>
            <person name="Ma J."/>
        </authorList>
    </citation>
    <scope>NUCLEOTIDE SEQUENCE [LARGE SCALE GENOMIC DNA]</scope>
    <source>
        <strain evidence="7">JCM 7356</strain>
    </source>
</reference>
<feature type="region of interest" description="Disordered" evidence="4">
    <location>
        <begin position="291"/>
        <end position="311"/>
    </location>
</feature>
<dbReference type="InterPro" id="IPR036388">
    <property type="entry name" value="WH-like_DNA-bd_sf"/>
</dbReference>
<dbReference type="InterPro" id="IPR036390">
    <property type="entry name" value="WH_DNA-bd_sf"/>
</dbReference>
<evidence type="ECO:0000256" key="3">
    <source>
        <dbReference type="ARBA" id="ARBA00023163"/>
    </source>
</evidence>
<evidence type="ECO:0000259" key="5">
    <source>
        <dbReference type="Pfam" id="PF01638"/>
    </source>
</evidence>
<feature type="region of interest" description="Disordered" evidence="4">
    <location>
        <begin position="212"/>
        <end position="241"/>
    </location>
</feature>
<sequence length="311" mass="32599">MPSAPSTLAQAQRIQNALSVLGPQDTISLLRLLKRADGTLPKPELEAKSLWMSESQIDARLDAMEEDGLITRKREAGGSFVSLTRSGSEALYIQIPVTRWASAHQDVPENGSGLGAYTEQALATLNKTHTVATIMALAAYGEPAYPSEIVDTALPAGMVAGNLYQRLAQLEKDGLVERTGTPRNYMYGLTRAGKALDEPLEAIGRWAQRHLPAPSRASVTTRRTNARSATPAAPAPQLAAMATPAPRTAALAAPALVPGAAAAGAPSPSAQAASRAKAAAIRSVSTVLTFSHQRAPQPAPLITNSPAAKRH</sequence>
<dbReference type="Gene3D" id="1.10.10.10">
    <property type="entry name" value="Winged helix-like DNA-binding domain superfamily/Winged helix DNA-binding domain"/>
    <property type="match status" value="2"/>
</dbReference>
<evidence type="ECO:0000256" key="4">
    <source>
        <dbReference type="SAM" id="MobiDB-lite"/>
    </source>
</evidence>
<proteinExistence type="predicted"/>
<dbReference type="SUPFAM" id="SSF46785">
    <property type="entry name" value="Winged helix' DNA-binding domain"/>
    <property type="match status" value="2"/>
</dbReference>
<dbReference type="InterPro" id="IPR011991">
    <property type="entry name" value="ArsR-like_HTH"/>
</dbReference>
<dbReference type="CDD" id="cd00090">
    <property type="entry name" value="HTH_ARSR"/>
    <property type="match status" value="1"/>
</dbReference>
<evidence type="ECO:0000256" key="1">
    <source>
        <dbReference type="ARBA" id="ARBA00023015"/>
    </source>
</evidence>
<accession>A0ABP5RM91</accession>
<keyword evidence="1" id="KW-0805">Transcription regulation</keyword>
<keyword evidence="7" id="KW-1185">Reference proteome</keyword>
<evidence type="ECO:0000256" key="2">
    <source>
        <dbReference type="ARBA" id="ARBA00023125"/>
    </source>
</evidence>
<evidence type="ECO:0000313" key="6">
    <source>
        <dbReference type="EMBL" id="GAA2267117.1"/>
    </source>
</evidence>
<dbReference type="EMBL" id="BAAATR010000034">
    <property type="protein sequence ID" value="GAA2267117.1"/>
    <property type="molecule type" value="Genomic_DNA"/>
</dbReference>
<comment type="caution">
    <text evidence="6">The sequence shown here is derived from an EMBL/GenBank/DDBJ whole genome shotgun (WGS) entry which is preliminary data.</text>
</comment>
<feature type="domain" description="HTH hxlR-type" evidence="5">
    <location>
        <begin position="162"/>
        <end position="212"/>
    </location>
</feature>
<dbReference type="InterPro" id="IPR002577">
    <property type="entry name" value="HTH_HxlR"/>
</dbReference>
<name>A0ABP5RM91_9ACTN</name>
<dbReference type="PANTHER" id="PTHR33204">
    <property type="entry name" value="TRANSCRIPTIONAL REGULATOR, MARR FAMILY"/>
    <property type="match status" value="1"/>
</dbReference>
<dbReference type="Pfam" id="PF01638">
    <property type="entry name" value="HxlR"/>
    <property type="match status" value="1"/>
</dbReference>
<dbReference type="RefSeq" id="WP_344639688.1">
    <property type="nucleotide sequence ID" value="NZ_BAAATR010000034.1"/>
</dbReference>
<gene>
    <name evidence="6" type="ORF">GCM10010430_60350</name>
</gene>
<feature type="compositionally biased region" description="Low complexity" evidence="4">
    <location>
        <begin position="229"/>
        <end position="241"/>
    </location>
</feature>
<dbReference type="Proteomes" id="UP001500305">
    <property type="component" value="Unassembled WGS sequence"/>
</dbReference>
<keyword evidence="3" id="KW-0804">Transcription</keyword>
<organism evidence="6 7">
    <name type="scientific">Kitasatospora cystarginea</name>
    <dbReference type="NCBI Taxonomy" id="58350"/>
    <lineage>
        <taxon>Bacteria</taxon>
        <taxon>Bacillati</taxon>
        <taxon>Actinomycetota</taxon>
        <taxon>Actinomycetes</taxon>
        <taxon>Kitasatosporales</taxon>
        <taxon>Streptomycetaceae</taxon>
        <taxon>Kitasatospora</taxon>
    </lineage>
</organism>
<dbReference type="PANTHER" id="PTHR33204:SF37">
    <property type="entry name" value="HTH-TYPE TRANSCRIPTIONAL REGULATOR YODB"/>
    <property type="match status" value="1"/>
</dbReference>
<feature type="compositionally biased region" description="Polar residues" evidence="4">
    <location>
        <begin position="217"/>
        <end position="228"/>
    </location>
</feature>
<keyword evidence="2" id="KW-0238">DNA-binding</keyword>
<evidence type="ECO:0000313" key="7">
    <source>
        <dbReference type="Proteomes" id="UP001500305"/>
    </source>
</evidence>